<keyword evidence="4" id="KW-0677">Repeat</keyword>
<dbReference type="SUPFAM" id="SSF52540">
    <property type="entry name" value="P-loop containing nucleoside triphosphate hydrolases"/>
    <property type="match status" value="2"/>
</dbReference>
<gene>
    <name evidence="9" type="ORF">GGQ64_005143</name>
</gene>
<dbReference type="InterPro" id="IPR003593">
    <property type="entry name" value="AAA+_ATPase"/>
</dbReference>
<name>A0A7W6DAW0_9HYPH</name>
<dbReference type="CDD" id="cd03215">
    <property type="entry name" value="ABC_Carb_Monos_II"/>
    <property type="match status" value="1"/>
</dbReference>
<feature type="domain" description="ABC transporter" evidence="8">
    <location>
        <begin position="10"/>
        <end position="245"/>
    </location>
</feature>
<protein>
    <submittedName>
        <fullName evidence="9">Ribose transport system ATP-binding protein</fullName>
    </submittedName>
</protein>
<keyword evidence="3" id="KW-0762">Sugar transport</keyword>
<evidence type="ECO:0000256" key="7">
    <source>
        <dbReference type="ARBA" id="ARBA00023136"/>
    </source>
</evidence>
<feature type="domain" description="ABC transporter" evidence="8">
    <location>
        <begin position="255"/>
        <end position="497"/>
    </location>
</feature>
<keyword evidence="10" id="KW-1185">Reference proteome</keyword>
<organism evidence="9 10">
    <name type="scientific">Mycoplana azooxidifex</name>
    <dbReference type="NCBI Taxonomy" id="1636188"/>
    <lineage>
        <taxon>Bacteria</taxon>
        <taxon>Pseudomonadati</taxon>
        <taxon>Pseudomonadota</taxon>
        <taxon>Alphaproteobacteria</taxon>
        <taxon>Hyphomicrobiales</taxon>
        <taxon>Rhizobiaceae</taxon>
        <taxon>Mycoplana</taxon>
    </lineage>
</organism>
<dbReference type="SMART" id="SM00382">
    <property type="entry name" value="AAA"/>
    <property type="match status" value="2"/>
</dbReference>
<dbReference type="CDD" id="cd03216">
    <property type="entry name" value="ABC_Carb_Monos_I"/>
    <property type="match status" value="1"/>
</dbReference>
<evidence type="ECO:0000259" key="8">
    <source>
        <dbReference type="PROSITE" id="PS50893"/>
    </source>
</evidence>
<accession>A0A7W6DAW0</accession>
<evidence type="ECO:0000256" key="3">
    <source>
        <dbReference type="ARBA" id="ARBA00022597"/>
    </source>
</evidence>
<keyword evidence="6 9" id="KW-0067">ATP-binding</keyword>
<dbReference type="PANTHER" id="PTHR43790:SF9">
    <property type="entry name" value="GALACTOFURANOSE TRANSPORTER ATP-BINDING PROTEIN YTFR"/>
    <property type="match status" value="1"/>
</dbReference>
<evidence type="ECO:0000256" key="2">
    <source>
        <dbReference type="ARBA" id="ARBA00022448"/>
    </source>
</evidence>
<reference evidence="9 10" key="1">
    <citation type="submission" date="2020-08" db="EMBL/GenBank/DDBJ databases">
        <title>Genomic Encyclopedia of Type Strains, Phase IV (KMG-IV): sequencing the most valuable type-strain genomes for metagenomic binning, comparative biology and taxonomic classification.</title>
        <authorList>
            <person name="Goeker M."/>
        </authorList>
    </citation>
    <scope>NUCLEOTIDE SEQUENCE [LARGE SCALE GENOMIC DNA]</scope>
    <source>
        <strain evidence="9 10">DSM 100211</strain>
    </source>
</reference>
<comment type="caution">
    <text evidence="9">The sequence shown here is derived from an EMBL/GenBank/DDBJ whole genome shotgun (WGS) entry which is preliminary data.</text>
</comment>
<dbReference type="Pfam" id="PF00005">
    <property type="entry name" value="ABC_tran"/>
    <property type="match status" value="2"/>
</dbReference>
<dbReference type="PROSITE" id="PS00211">
    <property type="entry name" value="ABC_TRANSPORTER_1"/>
    <property type="match status" value="1"/>
</dbReference>
<evidence type="ECO:0000313" key="10">
    <source>
        <dbReference type="Proteomes" id="UP000574761"/>
    </source>
</evidence>
<dbReference type="InterPro" id="IPR017871">
    <property type="entry name" value="ABC_transporter-like_CS"/>
</dbReference>
<proteinExistence type="inferred from homology"/>
<dbReference type="PROSITE" id="PS50893">
    <property type="entry name" value="ABC_TRANSPORTER_2"/>
    <property type="match status" value="2"/>
</dbReference>
<dbReference type="InterPro" id="IPR003439">
    <property type="entry name" value="ABC_transporter-like_ATP-bd"/>
</dbReference>
<dbReference type="InterPro" id="IPR027417">
    <property type="entry name" value="P-loop_NTPase"/>
</dbReference>
<keyword evidence="5" id="KW-0547">Nucleotide-binding</keyword>
<evidence type="ECO:0000256" key="6">
    <source>
        <dbReference type="ARBA" id="ARBA00022840"/>
    </source>
</evidence>
<dbReference type="AlphaFoldDB" id="A0A7W6DAW0"/>
<evidence type="ECO:0000313" key="9">
    <source>
        <dbReference type="EMBL" id="MBB3979896.1"/>
    </source>
</evidence>
<dbReference type="PANTHER" id="PTHR43790">
    <property type="entry name" value="CARBOHYDRATE TRANSPORT ATP-BINDING PROTEIN MG119-RELATED"/>
    <property type="match status" value="1"/>
</dbReference>
<keyword evidence="7" id="KW-0472">Membrane</keyword>
<keyword evidence="2" id="KW-0813">Transport</keyword>
<dbReference type="InterPro" id="IPR050107">
    <property type="entry name" value="ABC_carbohydrate_import_ATPase"/>
</dbReference>
<dbReference type="Proteomes" id="UP000574761">
    <property type="component" value="Unassembled WGS sequence"/>
</dbReference>
<comment type="similarity">
    <text evidence="1">Belongs to the ABC transporter superfamily.</text>
</comment>
<dbReference type="EMBL" id="JACIEE010000014">
    <property type="protein sequence ID" value="MBB3979896.1"/>
    <property type="molecule type" value="Genomic_DNA"/>
</dbReference>
<evidence type="ECO:0000256" key="4">
    <source>
        <dbReference type="ARBA" id="ARBA00022737"/>
    </source>
</evidence>
<dbReference type="RefSeq" id="WP_183808074.1">
    <property type="nucleotide sequence ID" value="NZ_JACIEE010000014.1"/>
</dbReference>
<evidence type="ECO:0000256" key="5">
    <source>
        <dbReference type="ARBA" id="ARBA00022741"/>
    </source>
</evidence>
<dbReference type="GO" id="GO:0005524">
    <property type="term" value="F:ATP binding"/>
    <property type="evidence" value="ECO:0007669"/>
    <property type="project" value="UniProtKB-KW"/>
</dbReference>
<evidence type="ECO:0000256" key="1">
    <source>
        <dbReference type="ARBA" id="ARBA00005417"/>
    </source>
</evidence>
<dbReference type="GO" id="GO:0016887">
    <property type="term" value="F:ATP hydrolysis activity"/>
    <property type="evidence" value="ECO:0007669"/>
    <property type="project" value="InterPro"/>
</dbReference>
<sequence>MGVENLLFPLKIEGVAKSFGAVKALRDVSFEIAAGTCVALLGENGAGKSTLMRVLAGAIQPDRGRLLANGKALNIRNAKQSRSLGIHLCHQELQVVPRMTVRENLELGGERTVLGFLKPDPAMEHIVRELESMGFSAGMDIPIGDLSIAERQLVLIAKGLSTHTKLIILDEPTAALAPNEVEKVMRLVRRLVSTGRSVIYISHRLDEVSQVADRVLVLRDGEIIGELPPDASEQKVVEMMVGREISNLYPEHADVRGEVLLKVDGISTKSVADVSLEVHAGEIVGVGGLVGAGQQSLAAAIYGRQAINAGSISIGDKVFREHGIESAVAAGIGYVGEDRRREGLAINQSIGDNITLAGLRTGHSFGFLHKRALDRAAARLVSELRVKCASIDQSVGELSGGNQQKVVLARALITNPRILILLEPTRGVDVGARADIYALLKSLTNAGLGILLVTSDLAELMGLSDRILMLYRGRVAGDVARSAATPEMLGAMATGQGRH</sequence>
<dbReference type="Gene3D" id="3.40.50.300">
    <property type="entry name" value="P-loop containing nucleotide triphosphate hydrolases"/>
    <property type="match status" value="2"/>
</dbReference>